<feature type="chain" id="PRO_5018999515" description="Protein BatD" evidence="1">
    <location>
        <begin position="19"/>
        <end position="431"/>
    </location>
</feature>
<proteinExistence type="predicted"/>
<name>A0A411MIV3_9PSED</name>
<gene>
    <name evidence="2" type="ORF">EXN22_13820</name>
</gene>
<dbReference type="Proteomes" id="UP000291130">
    <property type="component" value="Chromosome"/>
</dbReference>
<accession>A0A411MIV3</accession>
<feature type="signal peptide" evidence="1">
    <location>
        <begin position="1"/>
        <end position="18"/>
    </location>
</feature>
<sequence length="431" mass="47027">MKSLLAALLICLSPLALAADPQVRVEQRLVPDTPIMVGATVSLEIDLLVDTWFTDAPVLPTLDLPDAVVGPPGGEAQHLNRDIAGTRFFGLRYSYQIIPQAARRFEIPALAFKVMPGQGSGPLMVSSQPLVFQARDGADNANDAQPVARTLSLTQDIQRSHTPLRAGDSITRRLRIEAPGAQAMLLPAPELAEVEGLKRYVQVPRVKPLSDGRGGTLGGEREDTVNYVIGAAGHYRLPAIVYHWRDAASGEVHQARVPAVDFAADALSYQVPFSIREDLHALGHQASIRIGEGGLLLGGCLLAFAALVWLARAKLGALWRQFLRGRARREQAWHDSPAYAWKLARHQCGQQPARLDALYLWARRSSGRYTLASLRTQLSGAAENRLLAFFKSRYGNDPAPGHVTISLQRLPPAGQRRQMVAVRHGLKPLNP</sequence>
<evidence type="ECO:0000313" key="3">
    <source>
        <dbReference type="Proteomes" id="UP000291130"/>
    </source>
</evidence>
<evidence type="ECO:0008006" key="4">
    <source>
        <dbReference type="Google" id="ProtNLM"/>
    </source>
</evidence>
<dbReference type="OrthoDB" id="5293418at2"/>
<reference evidence="2 3" key="1">
    <citation type="submission" date="2019-02" db="EMBL/GenBank/DDBJ databases">
        <title>Complete genome sequence of Pseudomonas sp. SNU WT1 isolated from rainbow trout.</title>
        <authorList>
            <person name="Oh W.T."/>
            <person name="Park S.C."/>
        </authorList>
    </citation>
    <scope>NUCLEOTIDE SEQUENCE [LARGE SCALE GENOMIC DNA]</scope>
    <source>
        <strain evidence="2 3">SNU WT1</strain>
    </source>
</reference>
<dbReference type="RefSeq" id="WP_130264588.1">
    <property type="nucleotide sequence ID" value="NZ_CP035952.1"/>
</dbReference>
<dbReference type="KEGG" id="ptk:EXN22_13820"/>
<protein>
    <recommendedName>
        <fullName evidence="4">Protein BatD</fullName>
    </recommendedName>
</protein>
<evidence type="ECO:0000256" key="1">
    <source>
        <dbReference type="SAM" id="SignalP"/>
    </source>
</evidence>
<dbReference type="AlphaFoldDB" id="A0A411MIV3"/>
<dbReference type="EMBL" id="CP035952">
    <property type="protein sequence ID" value="QBF26721.1"/>
    <property type="molecule type" value="Genomic_DNA"/>
</dbReference>
<keyword evidence="1" id="KW-0732">Signal</keyword>
<organism evidence="2 3">
    <name type="scientific">Pseudomonas tructae</name>
    <dbReference type="NCBI Taxonomy" id="2518644"/>
    <lineage>
        <taxon>Bacteria</taxon>
        <taxon>Pseudomonadati</taxon>
        <taxon>Pseudomonadota</taxon>
        <taxon>Gammaproteobacteria</taxon>
        <taxon>Pseudomonadales</taxon>
        <taxon>Pseudomonadaceae</taxon>
        <taxon>Pseudomonas</taxon>
    </lineage>
</organism>
<keyword evidence="3" id="KW-1185">Reference proteome</keyword>
<evidence type="ECO:0000313" key="2">
    <source>
        <dbReference type="EMBL" id="QBF26721.1"/>
    </source>
</evidence>